<organism evidence="1 2">
    <name type="scientific">Coniosporium apollinis (strain CBS 100218)</name>
    <name type="common">Rock-inhabiting black yeast</name>
    <dbReference type="NCBI Taxonomy" id="1168221"/>
    <lineage>
        <taxon>Eukaryota</taxon>
        <taxon>Fungi</taxon>
        <taxon>Dikarya</taxon>
        <taxon>Ascomycota</taxon>
        <taxon>Pezizomycotina</taxon>
        <taxon>Dothideomycetes</taxon>
        <taxon>Dothideomycetes incertae sedis</taxon>
        <taxon>Coniosporium</taxon>
    </lineage>
</organism>
<dbReference type="EMBL" id="JH767563">
    <property type="protein sequence ID" value="EON63348.1"/>
    <property type="molecule type" value="Genomic_DNA"/>
</dbReference>
<evidence type="ECO:0000313" key="2">
    <source>
        <dbReference type="Proteomes" id="UP000016924"/>
    </source>
</evidence>
<dbReference type="OrthoDB" id="5426911at2759"/>
<gene>
    <name evidence="1" type="ORF">W97_02575</name>
</gene>
<dbReference type="RefSeq" id="XP_007778665.1">
    <property type="nucleotide sequence ID" value="XM_007780475.1"/>
</dbReference>
<accession>R7YNA0</accession>
<dbReference type="HOGENOM" id="CLU_1626943_0_0_1"/>
<dbReference type="AlphaFoldDB" id="R7YNA0"/>
<proteinExistence type="predicted"/>
<reference evidence="2" key="1">
    <citation type="submission" date="2012-06" db="EMBL/GenBank/DDBJ databases">
        <title>The genome sequence of Coniosporium apollinis CBS 100218.</title>
        <authorList>
            <consortium name="The Broad Institute Genome Sequencing Platform"/>
            <person name="Cuomo C."/>
            <person name="Gorbushina A."/>
            <person name="Noack S."/>
            <person name="Walker B."/>
            <person name="Young S.K."/>
            <person name="Zeng Q."/>
            <person name="Gargeya S."/>
            <person name="Fitzgerald M."/>
            <person name="Haas B."/>
            <person name="Abouelleil A."/>
            <person name="Alvarado L."/>
            <person name="Arachchi H.M."/>
            <person name="Berlin A.M."/>
            <person name="Chapman S.B."/>
            <person name="Goldberg J."/>
            <person name="Griggs A."/>
            <person name="Gujja S."/>
            <person name="Hansen M."/>
            <person name="Howarth C."/>
            <person name="Imamovic A."/>
            <person name="Larimer J."/>
            <person name="McCowan C."/>
            <person name="Montmayeur A."/>
            <person name="Murphy C."/>
            <person name="Neiman D."/>
            <person name="Pearson M."/>
            <person name="Priest M."/>
            <person name="Roberts A."/>
            <person name="Saif S."/>
            <person name="Shea T."/>
            <person name="Sisk P."/>
            <person name="Sykes S."/>
            <person name="Wortman J."/>
            <person name="Nusbaum C."/>
            <person name="Birren B."/>
        </authorList>
    </citation>
    <scope>NUCLEOTIDE SEQUENCE [LARGE SCALE GENOMIC DNA]</scope>
    <source>
        <strain evidence="2">CBS 100218</strain>
    </source>
</reference>
<sequence>MGPKHLEGSKNLEGLKNLEVPAFLEDRRDHRDHHVLEAQEDHHDRPFLEDRRCHAFQEDQEAREDPDYRRASNSGASSLLTIATSEVRWAKVNKQGFEKMVLNPRGAYIDELTKSMLAFFYFGTDEALAEGLYNYYRNLSGLSETTLWLDGNKSFLENVCYRP</sequence>
<keyword evidence="2" id="KW-1185">Reference proteome</keyword>
<protein>
    <submittedName>
        <fullName evidence="1">Uncharacterized protein</fullName>
    </submittedName>
</protein>
<dbReference type="Proteomes" id="UP000016924">
    <property type="component" value="Unassembled WGS sequence"/>
</dbReference>
<evidence type="ECO:0000313" key="1">
    <source>
        <dbReference type="EMBL" id="EON63348.1"/>
    </source>
</evidence>
<name>R7YNA0_CONA1</name>
<dbReference type="GeneID" id="19899886"/>